<evidence type="ECO:0000256" key="7">
    <source>
        <dbReference type="ARBA" id="ARBA00022475"/>
    </source>
</evidence>
<keyword evidence="6" id="KW-0050">Antiport</keyword>
<feature type="transmembrane region" description="Helical" evidence="13">
    <location>
        <begin position="21"/>
        <end position="38"/>
    </location>
</feature>
<keyword evidence="15" id="KW-1185">Reference proteome</keyword>
<evidence type="ECO:0000313" key="14">
    <source>
        <dbReference type="EMBL" id="GAA0727261.1"/>
    </source>
</evidence>
<name>A0ABN1J2Z3_9CLOT</name>
<dbReference type="Pfam" id="PF01554">
    <property type="entry name" value="MatE"/>
    <property type="match status" value="2"/>
</dbReference>
<reference evidence="14 15" key="1">
    <citation type="journal article" date="2019" name="Int. J. Syst. Evol. Microbiol.">
        <title>The Global Catalogue of Microorganisms (GCM) 10K type strain sequencing project: providing services to taxonomists for standard genome sequencing and annotation.</title>
        <authorList>
            <consortium name="The Broad Institute Genomics Platform"/>
            <consortium name="The Broad Institute Genome Sequencing Center for Infectious Disease"/>
            <person name="Wu L."/>
            <person name="Ma J."/>
        </authorList>
    </citation>
    <scope>NUCLEOTIDE SEQUENCE [LARGE SCALE GENOMIC DNA]</scope>
    <source>
        <strain evidence="14 15">JCM 1405</strain>
    </source>
</reference>
<feature type="transmembrane region" description="Helical" evidence="13">
    <location>
        <begin position="240"/>
        <end position="261"/>
    </location>
</feature>
<evidence type="ECO:0000256" key="3">
    <source>
        <dbReference type="ARBA" id="ARBA00010199"/>
    </source>
</evidence>
<dbReference type="CDD" id="cd13134">
    <property type="entry name" value="MATE_like_8"/>
    <property type="match status" value="1"/>
</dbReference>
<dbReference type="NCBIfam" id="TIGR00797">
    <property type="entry name" value="matE"/>
    <property type="match status" value="1"/>
</dbReference>
<sequence length="457" mass="49769">MKNRFKSLFNDKEFYSTLIKLALPIVIQSFINSFVNMIDTVMVGELGETAIASVGIANQYFLIFSMLIFGICSGTGVFISQFWGKEDVKNIRRILGISLISGVIISIILSIIAFIFPREIIAIFNKEPEVIKSGTEYLRIICISYIFTAITFAYSFGLRCIGEARISMIVSAIALVCNAFLNWVFIFGKLGAPVMGVGGAALATAIARLVEMILIVSYVYKTKNVMAAKFSEMVDLTRDFVWRTFVTVIPVVLNEACWGLATVVYTAVYGRIGTGAVAAVQICGTVQNLFMVITFGMANASTVMIGNKIGAGDEEKGREYANRFSILGVISGLVLGGLLALSAPFVLNFFKISSEVAADARRILYISSIVMSIRVFNIIMIVGILRGGGDTKFSLLAEGGTMWFIGVPLSFIGAFVLHLPVYLVVALLTAEELAKFALGLMRLLSKKWVNNVVSDMG</sequence>
<evidence type="ECO:0000313" key="15">
    <source>
        <dbReference type="Proteomes" id="UP001500339"/>
    </source>
</evidence>
<evidence type="ECO:0000256" key="1">
    <source>
        <dbReference type="ARBA" id="ARBA00003408"/>
    </source>
</evidence>
<evidence type="ECO:0000256" key="5">
    <source>
        <dbReference type="ARBA" id="ARBA00022448"/>
    </source>
</evidence>
<dbReference type="PANTHER" id="PTHR43298:SF2">
    <property type="entry name" value="FMN_FAD EXPORTER YEEO-RELATED"/>
    <property type="match status" value="1"/>
</dbReference>
<evidence type="ECO:0000256" key="9">
    <source>
        <dbReference type="ARBA" id="ARBA00022989"/>
    </source>
</evidence>
<evidence type="ECO:0000256" key="10">
    <source>
        <dbReference type="ARBA" id="ARBA00023065"/>
    </source>
</evidence>
<keyword evidence="9 13" id="KW-1133">Transmembrane helix</keyword>
<evidence type="ECO:0000256" key="2">
    <source>
        <dbReference type="ARBA" id="ARBA00004651"/>
    </source>
</evidence>
<dbReference type="InterPro" id="IPR002528">
    <property type="entry name" value="MATE_fam"/>
</dbReference>
<organism evidence="14 15">
    <name type="scientific">Clostridium malenominatum</name>
    <dbReference type="NCBI Taxonomy" id="1539"/>
    <lineage>
        <taxon>Bacteria</taxon>
        <taxon>Bacillati</taxon>
        <taxon>Bacillota</taxon>
        <taxon>Clostridia</taxon>
        <taxon>Eubacteriales</taxon>
        <taxon>Clostridiaceae</taxon>
        <taxon>Clostridium</taxon>
    </lineage>
</organism>
<feature type="transmembrane region" description="Helical" evidence="13">
    <location>
        <begin position="168"/>
        <end position="188"/>
    </location>
</feature>
<evidence type="ECO:0000256" key="13">
    <source>
        <dbReference type="SAM" id="Phobius"/>
    </source>
</evidence>
<evidence type="ECO:0000256" key="6">
    <source>
        <dbReference type="ARBA" id="ARBA00022449"/>
    </source>
</evidence>
<feature type="transmembrane region" description="Helical" evidence="13">
    <location>
        <begin position="362"/>
        <end position="385"/>
    </location>
</feature>
<comment type="caution">
    <text evidence="14">The sequence shown here is derived from an EMBL/GenBank/DDBJ whole genome shotgun (WGS) entry which is preliminary data.</text>
</comment>
<evidence type="ECO:0000256" key="4">
    <source>
        <dbReference type="ARBA" id="ARBA00020268"/>
    </source>
</evidence>
<feature type="transmembrane region" description="Helical" evidence="13">
    <location>
        <begin position="194"/>
        <end position="220"/>
    </location>
</feature>
<feature type="transmembrane region" description="Helical" evidence="13">
    <location>
        <begin position="324"/>
        <end position="350"/>
    </location>
</feature>
<dbReference type="InterPro" id="IPR050222">
    <property type="entry name" value="MATE_MdtK"/>
</dbReference>
<comment type="similarity">
    <text evidence="3">Belongs to the multi antimicrobial extrusion (MATE) (TC 2.A.66.1) family.</text>
</comment>
<evidence type="ECO:0000256" key="8">
    <source>
        <dbReference type="ARBA" id="ARBA00022692"/>
    </source>
</evidence>
<dbReference type="Proteomes" id="UP001500339">
    <property type="component" value="Unassembled WGS sequence"/>
</dbReference>
<dbReference type="PIRSF" id="PIRSF006603">
    <property type="entry name" value="DinF"/>
    <property type="match status" value="1"/>
</dbReference>
<feature type="transmembrane region" description="Helical" evidence="13">
    <location>
        <begin position="137"/>
        <end position="156"/>
    </location>
</feature>
<feature type="transmembrane region" description="Helical" evidence="13">
    <location>
        <begin position="405"/>
        <end position="428"/>
    </location>
</feature>
<gene>
    <name evidence="14" type="ORF">GCM10008905_24660</name>
</gene>
<accession>A0ABN1J2Z3</accession>
<keyword evidence="7" id="KW-1003">Cell membrane</keyword>
<comment type="subcellular location">
    <subcellularLocation>
        <location evidence="2">Cell membrane</location>
        <topology evidence="2">Multi-pass membrane protein</topology>
    </subcellularLocation>
</comment>
<feature type="transmembrane region" description="Helical" evidence="13">
    <location>
        <begin position="58"/>
        <end position="82"/>
    </location>
</feature>
<dbReference type="RefSeq" id="WP_343770113.1">
    <property type="nucleotide sequence ID" value="NZ_BAAACF010000003.1"/>
</dbReference>
<protein>
    <recommendedName>
        <fullName evidence="4">Probable multidrug resistance protein NorM</fullName>
    </recommendedName>
    <alternativeName>
        <fullName evidence="12">Multidrug-efflux transporter</fullName>
    </alternativeName>
</protein>
<keyword evidence="11 13" id="KW-0472">Membrane</keyword>
<keyword evidence="10" id="KW-0406">Ion transport</keyword>
<dbReference type="PANTHER" id="PTHR43298">
    <property type="entry name" value="MULTIDRUG RESISTANCE PROTEIN NORM-RELATED"/>
    <property type="match status" value="1"/>
</dbReference>
<proteinExistence type="inferred from homology"/>
<evidence type="ECO:0000256" key="12">
    <source>
        <dbReference type="ARBA" id="ARBA00031636"/>
    </source>
</evidence>
<comment type="function">
    <text evidence="1">Multidrug efflux pump.</text>
</comment>
<keyword evidence="8 13" id="KW-0812">Transmembrane</keyword>
<feature type="transmembrane region" description="Helical" evidence="13">
    <location>
        <begin position="94"/>
        <end position="117"/>
    </location>
</feature>
<dbReference type="EMBL" id="BAAACF010000003">
    <property type="protein sequence ID" value="GAA0727261.1"/>
    <property type="molecule type" value="Genomic_DNA"/>
</dbReference>
<dbReference type="InterPro" id="IPR048279">
    <property type="entry name" value="MdtK-like"/>
</dbReference>
<evidence type="ECO:0000256" key="11">
    <source>
        <dbReference type="ARBA" id="ARBA00023136"/>
    </source>
</evidence>
<keyword evidence="5" id="KW-0813">Transport</keyword>